<dbReference type="GO" id="GO:0016567">
    <property type="term" value="P:protein ubiquitination"/>
    <property type="evidence" value="ECO:0007669"/>
    <property type="project" value="TreeGrafter"/>
</dbReference>
<dbReference type="PANTHER" id="PTHR22938:SF0">
    <property type="entry name" value="E3 UBIQUITIN-PROTEIN LIGASE ZNF598"/>
    <property type="match status" value="1"/>
</dbReference>
<dbReference type="GO" id="GO:0061630">
    <property type="term" value="F:ubiquitin protein ligase activity"/>
    <property type="evidence" value="ECO:0007669"/>
    <property type="project" value="InterPro"/>
</dbReference>
<protein>
    <recommendedName>
        <fullName evidence="3">RING-type domain-containing protein</fullName>
    </recommendedName>
</protein>
<dbReference type="PROSITE" id="PS50089">
    <property type="entry name" value="ZF_RING_2"/>
    <property type="match status" value="1"/>
</dbReference>
<dbReference type="AlphaFoldDB" id="A0A137PBX6"/>
<dbReference type="InterPro" id="IPR013087">
    <property type="entry name" value="Znf_C2H2_type"/>
</dbReference>
<dbReference type="PANTHER" id="PTHR22938">
    <property type="entry name" value="ZINC FINGER PROTEIN 598"/>
    <property type="match status" value="1"/>
</dbReference>
<dbReference type="GO" id="GO:0008270">
    <property type="term" value="F:zinc ion binding"/>
    <property type="evidence" value="ECO:0007669"/>
    <property type="project" value="UniProtKB-KW"/>
</dbReference>
<feature type="compositionally biased region" description="Polar residues" evidence="2">
    <location>
        <begin position="387"/>
        <end position="404"/>
    </location>
</feature>
<reference evidence="4 5" key="1">
    <citation type="journal article" date="2015" name="Genome Biol. Evol.">
        <title>Phylogenomic analyses indicate that early fungi evolved digesting cell walls of algal ancestors of land plants.</title>
        <authorList>
            <person name="Chang Y."/>
            <person name="Wang S."/>
            <person name="Sekimoto S."/>
            <person name="Aerts A.L."/>
            <person name="Choi C."/>
            <person name="Clum A."/>
            <person name="LaButti K.M."/>
            <person name="Lindquist E.A."/>
            <person name="Yee Ngan C."/>
            <person name="Ohm R.A."/>
            <person name="Salamov A.A."/>
            <person name="Grigoriev I.V."/>
            <person name="Spatafora J.W."/>
            <person name="Berbee M.L."/>
        </authorList>
    </citation>
    <scope>NUCLEOTIDE SEQUENCE [LARGE SCALE GENOMIC DNA]</scope>
    <source>
        <strain evidence="4 5">NRRL 28638</strain>
    </source>
</reference>
<gene>
    <name evidence="4" type="ORF">CONCODRAFT_4697</name>
</gene>
<feature type="compositionally biased region" description="Basic and acidic residues" evidence="2">
    <location>
        <begin position="405"/>
        <end position="417"/>
    </location>
</feature>
<dbReference type="SUPFAM" id="SSF57850">
    <property type="entry name" value="RING/U-box"/>
    <property type="match status" value="1"/>
</dbReference>
<dbReference type="STRING" id="796925.A0A137PBX6"/>
<dbReference type="InterPro" id="IPR056437">
    <property type="entry name" value="Znf-C2H2_ZNF598/HEL2"/>
</dbReference>
<dbReference type="SMART" id="SM00355">
    <property type="entry name" value="ZnF_C2H2"/>
    <property type="match status" value="4"/>
</dbReference>
<dbReference type="SMART" id="SM00184">
    <property type="entry name" value="RING"/>
    <property type="match status" value="1"/>
</dbReference>
<keyword evidence="1" id="KW-0862">Zinc</keyword>
<accession>A0A137PBX6</accession>
<keyword evidence="1" id="KW-0863">Zinc-finger</keyword>
<dbReference type="Gene3D" id="3.30.40.10">
    <property type="entry name" value="Zinc/RING finger domain, C3HC4 (zinc finger)"/>
    <property type="match status" value="1"/>
</dbReference>
<evidence type="ECO:0000259" key="3">
    <source>
        <dbReference type="PROSITE" id="PS50089"/>
    </source>
</evidence>
<keyword evidence="5" id="KW-1185">Reference proteome</keyword>
<dbReference type="OrthoDB" id="3838338at2759"/>
<feature type="domain" description="RING-type" evidence="3">
    <location>
        <begin position="71"/>
        <end position="111"/>
    </location>
</feature>
<sequence>MSKELKLKTNSLPIKACKPIEVLPRLKTLKVANKGEEDNSTKPENETHELNSGCKMSKLELNEKEEEGEECFICTEKRDFVSIGQCNHKVCYLCSLRMRSLYNDDKCPLCKAFLPYVYFTKNKHLTFEELDKKESLEVDTVNNIKFDCKESYGKTINCLRLECQEEGCSFLAEEWNSLKSHVVLSHNKVFCELCLVHKKVFCFEQTLFTQDQLVHHYSCKGSCNYNHSDNEQNQGFRGHPICGFCHVHFYEKGQYFEHLRDFHEQCHICQRKKPNILHSDYYRDYDTLEQHFYHEHFLCTFPECLERKFVVFESEQEMIHHHEMEHIHQAHNQIPHLQFDGIPPPMPLHPQFHPHHPFHPAPIHPLPAEQFTNRMLNTDILRRLSESPISPNPNQLAPSPNPEQSHVDHISSNDFHRPTNRSPPSPQQLPILNWMGRAKI</sequence>
<dbReference type="InterPro" id="IPR013083">
    <property type="entry name" value="Znf_RING/FYVE/PHD"/>
</dbReference>
<dbReference type="EMBL" id="KQ964452">
    <property type="protein sequence ID" value="KXN72472.1"/>
    <property type="molecule type" value="Genomic_DNA"/>
</dbReference>
<evidence type="ECO:0000313" key="5">
    <source>
        <dbReference type="Proteomes" id="UP000070444"/>
    </source>
</evidence>
<keyword evidence="1" id="KW-0479">Metal-binding</keyword>
<proteinExistence type="predicted"/>
<evidence type="ECO:0000313" key="4">
    <source>
        <dbReference type="EMBL" id="KXN72472.1"/>
    </source>
</evidence>
<evidence type="ECO:0000256" key="1">
    <source>
        <dbReference type="PROSITE-ProRule" id="PRU00175"/>
    </source>
</evidence>
<dbReference type="GO" id="GO:0072344">
    <property type="term" value="P:rescue of stalled ribosome"/>
    <property type="evidence" value="ECO:0007669"/>
    <property type="project" value="InterPro"/>
</dbReference>
<organism evidence="4 5">
    <name type="scientific">Conidiobolus coronatus (strain ATCC 28846 / CBS 209.66 / NRRL 28638)</name>
    <name type="common">Delacroixia coronata</name>
    <dbReference type="NCBI Taxonomy" id="796925"/>
    <lineage>
        <taxon>Eukaryota</taxon>
        <taxon>Fungi</taxon>
        <taxon>Fungi incertae sedis</taxon>
        <taxon>Zoopagomycota</taxon>
        <taxon>Entomophthoromycotina</taxon>
        <taxon>Entomophthoromycetes</taxon>
        <taxon>Entomophthorales</taxon>
        <taxon>Ancylistaceae</taxon>
        <taxon>Conidiobolus</taxon>
    </lineage>
</organism>
<name>A0A137PBX6_CONC2</name>
<dbReference type="Pfam" id="PF25447">
    <property type="entry name" value="RING_ZNF598"/>
    <property type="match status" value="1"/>
</dbReference>
<dbReference type="Pfam" id="PF23230">
    <property type="entry name" value="zf-C2H2_13"/>
    <property type="match status" value="1"/>
</dbReference>
<evidence type="ECO:0000256" key="2">
    <source>
        <dbReference type="SAM" id="MobiDB-lite"/>
    </source>
</evidence>
<dbReference type="InterPro" id="IPR001841">
    <property type="entry name" value="Znf_RING"/>
</dbReference>
<dbReference type="GO" id="GO:0043022">
    <property type="term" value="F:ribosome binding"/>
    <property type="evidence" value="ECO:0007669"/>
    <property type="project" value="TreeGrafter"/>
</dbReference>
<dbReference type="Proteomes" id="UP000070444">
    <property type="component" value="Unassembled WGS sequence"/>
</dbReference>
<feature type="region of interest" description="Disordered" evidence="2">
    <location>
        <begin position="385"/>
        <end position="440"/>
    </location>
</feature>
<dbReference type="InterPro" id="IPR044288">
    <property type="entry name" value="ZNF598/HEL2"/>
</dbReference>